<comment type="caution">
    <text evidence="2">The sequence shown here is derived from an EMBL/GenBank/DDBJ whole genome shotgun (WGS) entry which is preliminary data.</text>
</comment>
<gene>
    <name evidence="2" type="ORF">GN138_03960</name>
</gene>
<dbReference type="Proteomes" id="UP000478208">
    <property type="component" value="Unassembled WGS sequence"/>
</dbReference>
<proteinExistence type="predicted"/>
<reference evidence="2 3" key="1">
    <citation type="submission" date="2019-12" db="EMBL/GenBank/DDBJ databases">
        <authorList>
            <person name="Li J."/>
        </authorList>
    </citation>
    <scope>NUCLEOTIDE SEQUENCE [LARGE SCALE GENOMIC DNA]</scope>
    <source>
        <strain evidence="2 3">HL2-2</strain>
    </source>
</reference>
<dbReference type="AlphaFoldDB" id="A0A6L6U6J6"/>
<dbReference type="EMBL" id="WOWS01000001">
    <property type="protein sequence ID" value="MUU77589.1"/>
    <property type="molecule type" value="Genomic_DNA"/>
</dbReference>
<protein>
    <submittedName>
        <fullName evidence="2">DUF541 domain-containing protein</fullName>
    </submittedName>
</protein>
<accession>A0A6L6U6J6</accession>
<feature type="signal peptide" evidence="1">
    <location>
        <begin position="1"/>
        <end position="18"/>
    </location>
</feature>
<keyword evidence="1" id="KW-0732">Signal</keyword>
<evidence type="ECO:0000313" key="3">
    <source>
        <dbReference type="Proteomes" id="UP000478208"/>
    </source>
</evidence>
<name>A0A6L6U6J6_9FLAO</name>
<evidence type="ECO:0000256" key="1">
    <source>
        <dbReference type="SAM" id="SignalP"/>
    </source>
</evidence>
<dbReference type="InterPro" id="IPR007497">
    <property type="entry name" value="SIMPL/DUF541"/>
</dbReference>
<feature type="chain" id="PRO_5027073245" evidence="1">
    <location>
        <begin position="19"/>
        <end position="203"/>
    </location>
</feature>
<dbReference type="RefSeq" id="WP_157362328.1">
    <property type="nucleotide sequence ID" value="NZ_WOWS01000001.1"/>
</dbReference>
<organism evidence="2 3">
    <name type="scientific">Winogradskyella endarachnes</name>
    <dbReference type="NCBI Taxonomy" id="2681965"/>
    <lineage>
        <taxon>Bacteria</taxon>
        <taxon>Pseudomonadati</taxon>
        <taxon>Bacteroidota</taxon>
        <taxon>Flavobacteriia</taxon>
        <taxon>Flavobacteriales</taxon>
        <taxon>Flavobacteriaceae</taxon>
        <taxon>Winogradskyella</taxon>
    </lineage>
</organism>
<sequence>MKHYILITLLCLTTFGIAQNEAGPRTVTTYGSVKIESKEKLYKTDVTLSLENSYYTDNVCTSIDELKAKYFAEAKKRGIDTSKFIQDDLAYTSSGYRKGGTMLHFETNDKSEMLKVASINMAQIMPAYVQVKDVVNDEQIKQLVKQAIANAYKNAKILAEASGEEIDKIYAVSSYDLEGDTYWRTPNSSPSYLRLTVIYLLKD</sequence>
<keyword evidence="3" id="KW-1185">Reference proteome</keyword>
<dbReference type="Pfam" id="PF04402">
    <property type="entry name" value="SIMPL"/>
    <property type="match status" value="1"/>
</dbReference>
<evidence type="ECO:0000313" key="2">
    <source>
        <dbReference type="EMBL" id="MUU77589.1"/>
    </source>
</evidence>